<proteinExistence type="inferred from homology"/>
<dbReference type="InterPro" id="IPR000340">
    <property type="entry name" value="Dual-sp_phosphatase_cat-dom"/>
</dbReference>
<dbReference type="InterPro" id="IPR020422">
    <property type="entry name" value="TYR_PHOSPHATASE_DUAL_dom"/>
</dbReference>
<keyword evidence="3" id="KW-0378">Hydrolase</keyword>
<dbReference type="SMART" id="SM00195">
    <property type="entry name" value="DSPc"/>
    <property type="match status" value="1"/>
</dbReference>
<accession>A0A6A5BRR9</accession>
<dbReference type="GO" id="GO:0017017">
    <property type="term" value="F:MAP kinase tyrosine/serine/threonine phosphatase activity"/>
    <property type="evidence" value="ECO:0007669"/>
    <property type="project" value="TreeGrafter"/>
</dbReference>
<dbReference type="InterPro" id="IPR029021">
    <property type="entry name" value="Prot-tyrosine_phosphatase-like"/>
</dbReference>
<evidence type="ECO:0000259" key="5">
    <source>
        <dbReference type="PROSITE" id="PS50054"/>
    </source>
</evidence>
<dbReference type="GO" id="GO:0005737">
    <property type="term" value="C:cytoplasm"/>
    <property type="evidence" value="ECO:0007669"/>
    <property type="project" value="TreeGrafter"/>
</dbReference>
<dbReference type="EMBL" id="VFQX01000037">
    <property type="protein sequence ID" value="KAF0976510.1"/>
    <property type="molecule type" value="Genomic_DNA"/>
</dbReference>
<dbReference type="InterPro" id="IPR000387">
    <property type="entry name" value="Tyr_Pase_dom"/>
</dbReference>
<evidence type="ECO:0000256" key="2">
    <source>
        <dbReference type="ARBA" id="ARBA00013064"/>
    </source>
</evidence>
<dbReference type="Proteomes" id="UP000444721">
    <property type="component" value="Unassembled WGS sequence"/>
</dbReference>
<evidence type="ECO:0000313" key="7">
    <source>
        <dbReference type="EMBL" id="KAF0976510.1"/>
    </source>
</evidence>
<evidence type="ECO:0000259" key="6">
    <source>
        <dbReference type="PROSITE" id="PS50056"/>
    </source>
</evidence>
<dbReference type="GO" id="GO:0033550">
    <property type="term" value="F:MAP kinase tyrosine phosphatase activity"/>
    <property type="evidence" value="ECO:0007669"/>
    <property type="project" value="TreeGrafter"/>
</dbReference>
<comment type="caution">
    <text evidence="7">The sequence shown here is derived from an EMBL/GenBank/DDBJ whole genome shotgun (WGS) entry which is preliminary data.</text>
</comment>
<dbReference type="GO" id="GO:0008330">
    <property type="term" value="F:protein tyrosine/threonine phosphatase activity"/>
    <property type="evidence" value="ECO:0007669"/>
    <property type="project" value="TreeGrafter"/>
</dbReference>
<dbReference type="EC" id="3.1.3.48" evidence="2"/>
<feature type="domain" description="Tyrosine specific protein phosphatases" evidence="6">
    <location>
        <begin position="293"/>
        <end position="351"/>
    </location>
</feature>
<sequence>MSRPHISNVLLVDQTYFYNKTQDVAISKSIFDVRSRSHYDDSHIRASFSLGMEESEMIQSLLELVNGTTTAERMDENLITIKLNTLFGKNSLFKLRGLSYKTILLYGDEINNCGNKDLCSSSMATSNDECDTTLPPPLETPIEKFTHEVHPNCELFLPSCMKFSTPIQLSDMKRYPVLLLSELLRREGKLDNIIVLTSYKSFCDKYGFLLTLRETGIGYQGIYPSEIIENFLYLGDKESASSDVELTDLGITYILNMAEEVSNDLEFLEVAPGVKKYSYLKLGTGDTISHSISNLFDQANEFLRQAYERNGKAIVNCNMGVSRSSTTVISYIMKYYGLSFEQVFHHVKNQRSVTCPNASFREQLKSFYNSQ</sequence>
<organism evidence="7 8">
    <name type="scientific">Naegleria fowleri</name>
    <name type="common">Brain eating amoeba</name>
    <dbReference type="NCBI Taxonomy" id="5763"/>
    <lineage>
        <taxon>Eukaryota</taxon>
        <taxon>Discoba</taxon>
        <taxon>Heterolobosea</taxon>
        <taxon>Tetramitia</taxon>
        <taxon>Eutetramitia</taxon>
        <taxon>Vahlkampfiidae</taxon>
        <taxon>Naegleria</taxon>
    </lineage>
</organism>
<protein>
    <recommendedName>
        <fullName evidence="2">protein-tyrosine-phosphatase</fullName>
        <ecNumber evidence="2">3.1.3.48</ecNumber>
    </recommendedName>
</protein>
<dbReference type="OMA" id="PHLYKYY"/>
<dbReference type="SUPFAM" id="SSF52799">
    <property type="entry name" value="(Phosphotyrosine protein) phosphatases II"/>
    <property type="match status" value="1"/>
</dbReference>
<dbReference type="PANTHER" id="PTHR10159:SF519">
    <property type="entry name" value="DUAL SPECIFICITY PROTEIN PHOSPHATASE MPK3"/>
    <property type="match status" value="1"/>
</dbReference>
<evidence type="ECO:0000313" key="8">
    <source>
        <dbReference type="Proteomes" id="UP000444721"/>
    </source>
</evidence>
<dbReference type="PANTHER" id="PTHR10159">
    <property type="entry name" value="DUAL SPECIFICITY PROTEIN PHOSPHATASE"/>
    <property type="match status" value="1"/>
</dbReference>
<gene>
    <name evidence="7" type="ORF">FDP41_004409</name>
</gene>
<dbReference type="VEuPathDB" id="AmoebaDB:NfTy_083760"/>
<evidence type="ECO:0000256" key="1">
    <source>
        <dbReference type="ARBA" id="ARBA00008601"/>
    </source>
</evidence>
<dbReference type="CDD" id="cd14498">
    <property type="entry name" value="DSP"/>
    <property type="match status" value="1"/>
</dbReference>
<dbReference type="GO" id="GO:0043409">
    <property type="term" value="P:negative regulation of MAPK cascade"/>
    <property type="evidence" value="ECO:0007669"/>
    <property type="project" value="TreeGrafter"/>
</dbReference>
<dbReference type="VEuPathDB" id="AmoebaDB:NF0031890"/>
<dbReference type="Gene3D" id="3.90.190.10">
    <property type="entry name" value="Protein tyrosine phosphatase superfamily"/>
    <property type="match status" value="1"/>
</dbReference>
<name>A0A6A5BRR9_NAEFO</name>
<keyword evidence="4" id="KW-0904">Protein phosphatase</keyword>
<comment type="similarity">
    <text evidence="1">Belongs to the protein-tyrosine phosphatase family. Non-receptor class dual specificity subfamily.</text>
</comment>
<reference evidence="7 8" key="1">
    <citation type="journal article" date="2019" name="Sci. Rep.">
        <title>Nanopore sequencing improves the draft genome of the human pathogenic amoeba Naegleria fowleri.</title>
        <authorList>
            <person name="Liechti N."/>
            <person name="Schurch N."/>
            <person name="Bruggmann R."/>
            <person name="Wittwer M."/>
        </authorList>
    </citation>
    <scope>NUCLEOTIDE SEQUENCE [LARGE SCALE GENOMIC DNA]</scope>
    <source>
        <strain evidence="7 8">ATCC 30894</strain>
    </source>
</reference>
<dbReference type="OrthoDB" id="285418at2759"/>
<feature type="domain" description="Tyrosine-protein phosphatase" evidence="5">
    <location>
        <begin position="223"/>
        <end position="371"/>
    </location>
</feature>
<dbReference type="PROSITE" id="PS50056">
    <property type="entry name" value="TYR_PHOSPHATASE_2"/>
    <property type="match status" value="1"/>
</dbReference>
<evidence type="ECO:0000256" key="4">
    <source>
        <dbReference type="ARBA" id="ARBA00022912"/>
    </source>
</evidence>
<keyword evidence="8" id="KW-1185">Reference proteome</keyword>
<dbReference type="Pfam" id="PF00782">
    <property type="entry name" value="DSPc"/>
    <property type="match status" value="1"/>
</dbReference>
<dbReference type="PROSITE" id="PS50054">
    <property type="entry name" value="TYR_PHOSPHATASE_DUAL"/>
    <property type="match status" value="1"/>
</dbReference>
<dbReference type="AlphaFoldDB" id="A0A6A5BRR9"/>
<dbReference type="VEuPathDB" id="AmoebaDB:FDP41_004409"/>
<evidence type="ECO:0000256" key="3">
    <source>
        <dbReference type="ARBA" id="ARBA00022801"/>
    </source>
</evidence>
<dbReference type="RefSeq" id="XP_044561223.1">
    <property type="nucleotide sequence ID" value="XM_044707820.1"/>
</dbReference>
<dbReference type="GeneID" id="68111627"/>